<organism evidence="2 3">
    <name type="scientific">Pseudochryseolinea flava</name>
    <dbReference type="NCBI Taxonomy" id="2059302"/>
    <lineage>
        <taxon>Bacteria</taxon>
        <taxon>Pseudomonadati</taxon>
        <taxon>Bacteroidota</taxon>
        <taxon>Cytophagia</taxon>
        <taxon>Cytophagales</taxon>
        <taxon>Fulvivirgaceae</taxon>
        <taxon>Pseudochryseolinea</taxon>
    </lineage>
</organism>
<accession>A0A364XX41</accession>
<dbReference type="RefSeq" id="WP_112749059.1">
    <property type="nucleotide sequence ID" value="NZ_QMFY01000014.1"/>
</dbReference>
<feature type="transmembrane region" description="Helical" evidence="1">
    <location>
        <begin position="38"/>
        <end position="62"/>
    </location>
</feature>
<evidence type="ECO:0000256" key="1">
    <source>
        <dbReference type="SAM" id="Phobius"/>
    </source>
</evidence>
<keyword evidence="1" id="KW-0472">Membrane</keyword>
<evidence type="ECO:0000313" key="3">
    <source>
        <dbReference type="Proteomes" id="UP000251889"/>
    </source>
</evidence>
<dbReference type="AlphaFoldDB" id="A0A364XX41"/>
<evidence type="ECO:0000313" key="2">
    <source>
        <dbReference type="EMBL" id="RAV98950.1"/>
    </source>
</evidence>
<sequence>MSMNPFEILLQLLGLAPQLVVAGACIFYLAKKGATPEGILLTIASVVSLILHAITAVVIPYLMTNGTMDATSIGEFYSRLSFVYIIIGAAHAVGFILLILQALKAPRQQNTF</sequence>
<proteinExistence type="predicted"/>
<keyword evidence="1" id="KW-0812">Transmembrane</keyword>
<protein>
    <submittedName>
        <fullName evidence="2">Uncharacterized protein</fullName>
    </submittedName>
</protein>
<name>A0A364XX41_9BACT</name>
<dbReference type="EMBL" id="QMFY01000014">
    <property type="protein sequence ID" value="RAV98950.1"/>
    <property type="molecule type" value="Genomic_DNA"/>
</dbReference>
<reference evidence="2 3" key="1">
    <citation type="submission" date="2018-06" db="EMBL/GenBank/DDBJ databases">
        <title>Chryseolinea flavus sp. nov., a member of the phylum Bacteroidetes isolated from soil.</title>
        <authorList>
            <person name="Li Y."/>
            <person name="Wang J."/>
        </authorList>
    </citation>
    <scope>NUCLEOTIDE SEQUENCE [LARGE SCALE GENOMIC DNA]</scope>
    <source>
        <strain evidence="2 3">SDU1-6</strain>
    </source>
</reference>
<keyword evidence="1" id="KW-1133">Transmembrane helix</keyword>
<dbReference type="Proteomes" id="UP000251889">
    <property type="component" value="Unassembled WGS sequence"/>
</dbReference>
<gene>
    <name evidence="2" type="ORF">DQQ10_21890</name>
</gene>
<keyword evidence="3" id="KW-1185">Reference proteome</keyword>
<feature type="transmembrane region" description="Helical" evidence="1">
    <location>
        <begin position="82"/>
        <end position="103"/>
    </location>
</feature>
<comment type="caution">
    <text evidence="2">The sequence shown here is derived from an EMBL/GenBank/DDBJ whole genome shotgun (WGS) entry which is preliminary data.</text>
</comment>